<accession>A0A010RRS5</accession>
<protein>
    <recommendedName>
        <fullName evidence="4">DUF3077 domain-containing protein</fullName>
    </recommendedName>
</protein>
<sequence>MHKVTPNPPETPSTSPYASTDSNKLHDAAERALDHYLKPPFDKGNLPDKRPSNIFAVIPDLDNETLLAHASETLASVNVLASDLAFELEGTRRHVVLVIQQMVSLGELLVNRALDNYDQPEAP</sequence>
<evidence type="ECO:0000313" key="3">
    <source>
        <dbReference type="Proteomes" id="UP000022611"/>
    </source>
</evidence>
<evidence type="ECO:0000313" key="2">
    <source>
        <dbReference type="EMBL" id="EXF95121.1"/>
    </source>
</evidence>
<dbReference type="AlphaFoldDB" id="A0A010RRS5"/>
<dbReference type="HOGENOM" id="CLU_135627_2_1_6"/>
<gene>
    <name evidence="2" type="ORF">HK44_026115</name>
</gene>
<dbReference type="OrthoDB" id="7009380at2"/>
<reference evidence="2 3" key="1">
    <citation type="journal article" date="2011" name="J. Bacteriol.">
        <title>Draft genome sequence of the polycyclic aromatic hydrocarbon-degrading, genetically engineered bioluminescent bioreporter Pseudomonas fluorescens HK44.</title>
        <authorList>
            <person name="Chauhan A."/>
            <person name="Layton A.C."/>
            <person name="Williams D.E."/>
            <person name="Smartt A.E."/>
            <person name="Ripp S."/>
            <person name="Karpinets T.V."/>
            <person name="Brown S.D."/>
            <person name="Sayler G.S."/>
        </authorList>
    </citation>
    <scope>NUCLEOTIDE SEQUENCE [LARGE SCALE GENOMIC DNA]</scope>
    <source>
        <strain evidence="2 3">HK44</strain>
    </source>
</reference>
<dbReference type="Proteomes" id="UP000022611">
    <property type="component" value="Unassembled WGS sequence"/>
</dbReference>
<feature type="compositionally biased region" description="Pro residues" evidence="1">
    <location>
        <begin position="1"/>
        <end position="11"/>
    </location>
</feature>
<dbReference type="RefSeq" id="WP_019691457.1">
    <property type="nucleotide sequence ID" value="NZ_AFOY02000008.1"/>
</dbReference>
<feature type="region of interest" description="Disordered" evidence="1">
    <location>
        <begin position="1"/>
        <end position="23"/>
    </location>
</feature>
<proteinExistence type="predicted"/>
<dbReference type="EMBL" id="AFOY02000008">
    <property type="protein sequence ID" value="EXF95121.1"/>
    <property type="molecule type" value="Genomic_DNA"/>
</dbReference>
<evidence type="ECO:0008006" key="4">
    <source>
        <dbReference type="Google" id="ProtNLM"/>
    </source>
</evidence>
<dbReference type="PATRIC" id="fig|1042209.11.peg.1786"/>
<dbReference type="Pfam" id="PF19619">
    <property type="entry name" value="DUF6124"/>
    <property type="match status" value="1"/>
</dbReference>
<organism evidence="2 3">
    <name type="scientific">Pseudomonas fluorescens HK44</name>
    <dbReference type="NCBI Taxonomy" id="1042209"/>
    <lineage>
        <taxon>Bacteria</taxon>
        <taxon>Pseudomonadati</taxon>
        <taxon>Pseudomonadota</taxon>
        <taxon>Gammaproteobacteria</taxon>
        <taxon>Pseudomonadales</taxon>
        <taxon>Pseudomonadaceae</taxon>
        <taxon>Pseudomonas</taxon>
    </lineage>
</organism>
<evidence type="ECO:0000256" key="1">
    <source>
        <dbReference type="SAM" id="MobiDB-lite"/>
    </source>
</evidence>
<name>A0A010RRS5_PSEFL</name>
<comment type="caution">
    <text evidence="2">The sequence shown here is derived from an EMBL/GenBank/DDBJ whole genome shotgun (WGS) entry which is preliminary data.</text>
</comment>